<dbReference type="PROSITE" id="PS50893">
    <property type="entry name" value="ABC_TRANSPORTER_2"/>
    <property type="match status" value="1"/>
</dbReference>
<sequence>MSLLRFRDETLGHGGRAVLSGVSLTLSPGERVVLLGRSGAGKSTLLAAMHDRLRAEMRVALVPQEHGLVPQLSAERNALMGRLDDHGAMHNLRTLIHPRAQDRAGAAAVLDELGLAAQAGQRVETLSGGQKQRVALARAFWRGGAVLIADEPVSALDETQGAQVLDRIAERFPTALVALHDVAQARAFATRIIGLARGRIVLDAAPGRIDNAAIAALYGG</sequence>
<gene>
    <name evidence="4" type="ORF">ICN82_01240</name>
</gene>
<evidence type="ECO:0000256" key="2">
    <source>
        <dbReference type="ARBA" id="ARBA00022840"/>
    </source>
</evidence>
<dbReference type="InterPro" id="IPR017871">
    <property type="entry name" value="ABC_transporter-like_CS"/>
</dbReference>
<dbReference type="PROSITE" id="PS00211">
    <property type="entry name" value="ABC_TRANSPORTER_1"/>
    <property type="match status" value="1"/>
</dbReference>
<dbReference type="SMART" id="SM00382">
    <property type="entry name" value="AAA"/>
    <property type="match status" value="1"/>
</dbReference>
<feature type="domain" description="ABC transporter" evidence="3">
    <location>
        <begin position="4"/>
        <end position="217"/>
    </location>
</feature>
<keyword evidence="1" id="KW-0547">Nucleotide-binding</keyword>
<proteinExistence type="predicted"/>
<name>A0A8J7CTB1_9RHOB</name>
<dbReference type="GO" id="GO:0016887">
    <property type="term" value="F:ATP hydrolysis activity"/>
    <property type="evidence" value="ECO:0007669"/>
    <property type="project" value="InterPro"/>
</dbReference>
<dbReference type="InterPro" id="IPR027417">
    <property type="entry name" value="P-loop_NTPase"/>
</dbReference>
<reference evidence="4" key="1">
    <citation type="submission" date="2020-09" db="EMBL/GenBank/DDBJ databases">
        <title>A novel bacterium of genus Mangrovicoccus, isolated from South China Sea.</title>
        <authorList>
            <person name="Huang H."/>
            <person name="Mo K."/>
            <person name="Hu Y."/>
        </authorList>
    </citation>
    <scope>NUCLEOTIDE SEQUENCE</scope>
    <source>
        <strain evidence="4">HB182678</strain>
    </source>
</reference>
<accession>A0A8J7CTB1</accession>
<protein>
    <submittedName>
        <fullName evidence="4">ATP-binding cassette domain-containing protein</fullName>
    </submittedName>
</protein>
<dbReference type="InterPro" id="IPR003593">
    <property type="entry name" value="AAA+_ATPase"/>
</dbReference>
<dbReference type="InterPro" id="IPR003439">
    <property type="entry name" value="ABC_transporter-like_ATP-bd"/>
</dbReference>
<evidence type="ECO:0000313" key="4">
    <source>
        <dbReference type="EMBL" id="MBE3636824.1"/>
    </source>
</evidence>
<dbReference type="Pfam" id="PF00005">
    <property type="entry name" value="ABC_tran"/>
    <property type="match status" value="1"/>
</dbReference>
<evidence type="ECO:0000313" key="5">
    <source>
        <dbReference type="Proteomes" id="UP000609121"/>
    </source>
</evidence>
<organism evidence="4 5">
    <name type="scientific">Mangrovicoccus algicola</name>
    <dbReference type="NCBI Taxonomy" id="2771008"/>
    <lineage>
        <taxon>Bacteria</taxon>
        <taxon>Pseudomonadati</taxon>
        <taxon>Pseudomonadota</taxon>
        <taxon>Alphaproteobacteria</taxon>
        <taxon>Rhodobacterales</taxon>
        <taxon>Paracoccaceae</taxon>
        <taxon>Mangrovicoccus</taxon>
    </lineage>
</organism>
<dbReference type="RefSeq" id="WP_193179008.1">
    <property type="nucleotide sequence ID" value="NZ_JACVXA010000003.1"/>
</dbReference>
<comment type="caution">
    <text evidence="4">The sequence shown here is derived from an EMBL/GenBank/DDBJ whole genome shotgun (WGS) entry which is preliminary data.</text>
</comment>
<dbReference type="Proteomes" id="UP000609121">
    <property type="component" value="Unassembled WGS sequence"/>
</dbReference>
<dbReference type="GO" id="GO:0005524">
    <property type="term" value="F:ATP binding"/>
    <property type="evidence" value="ECO:0007669"/>
    <property type="project" value="UniProtKB-KW"/>
</dbReference>
<dbReference type="PANTHER" id="PTHR24220">
    <property type="entry name" value="IMPORT ATP-BINDING PROTEIN"/>
    <property type="match status" value="1"/>
</dbReference>
<keyword evidence="5" id="KW-1185">Reference proteome</keyword>
<dbReference type="SUPFAM" id="SSF52540">
    <property type="entry name" value="P-loop containing nucleoside triphosphate hydrolases"/>
    <property type="match status" value="1"/>
</dbReference>
<evidence type="ECO:0000259" key="3">
    <source>
        <dbReference type="PROSITE" id="PS50893"/>
    </source>
</evidence>
<keyword evidence="2 4" id="KW-0067">ATP-binding</keyword>
<dbReference type="EMBL" id="JACVXA010000003">
    <property type="protein sequence ID" value="MBE3636824.1"/>
    <property type="molecule type" value="Genomic_DNA"/>
</dbReference>
<evidence type="ECO:0000256" key="1">
    <source>
        <dbReference type="ARBA" id="ARBA00022741"/>
    </source>
</evidence>
<dbReference type="GO" id="GO:0022857">
    <property type="term" value="F:transmembrane transporter activity"/>
    <property type="evidence" value="ECO:0007669"/>
    <property type="project" value="TreeGrafter"/>
</dbReference>
<dbReference type="AlphaFoldDB" id="A0A8J7CTB1"/>
<dbReference type="GO" id="GO:0005886">
    <property type="term" value="C:plasma membrane"/>
    <property type="evidence" value="ECO:0007669"/>
    <property type="project" value="TreeGrafter"/>
</dbReference>
<dbReference type="InterPro" id="IPR015854">
    <property type="entry name" value="ABC_transpr_LolD-like"/>
</dbReference>
<dbReference type="Gene3D" id="3.40.50.300">
    <property type="entry name" value="P-loop containing nucleotide triphosphate hydrolases"/>
    <property type="match status" value="1"/>
</dbReference>